<gene>
    <name evidence="2" type="ORF">HMPREF9445_03303</name>
</gene>
<feature type="non-terminal residue" evidence="2">
    <location>
        <position position="1"/>
    </location>
</feature>
<reference evidence="2 3" key="1">
    <citation type="submission" date="2011-02" db="EMBL/GenBank/DDBJ databases">
        <authorList>
            <person name="Weinstock G."/>
            <person name="Sodergren E."/>
            <person name="Clifton S."/>
            <person name="Fulton L."/>
            <person name="Fulton B."/>
            <person name="Courtney L."/>
            <person name="Fronick C."/>
            <person name="Harrison M."/>
            <person name="Strong C."/>
            <person name="Farmer C."/>
            <person name="Delahaunty K."/>
            <person name="Markovic C."/>
            <person name="Hall O."/>
            <person name="Minx P."/>
            <person name="Tomlinson C."/>
            <person name="Mitreva M."/>
            <person name="Hou S."/>
            <person name="Chen J."/>
            <person name="Wollam A."/>
            <person name="Pepin K.H."/>
            <person name="Johnson M."/>
            <person name="Bhonagiri V."/>
            <person name="Zhang X."/>
            <person name="Suruliraj S."/>
            <person name="Warren W."/>
            <person name="Chinwalla A."/>
            <person name="Mardis E.R."/>
            <person name="Wilson R.K."/>
        </authorList>
    </citation>
    <scope>NUCLEOTIDE SEQUENCE [LARGE SCALE GENOMIC DNA]</scope>
    <source>
        <strain evidence="2 3">YIT 12056</strain>
    </source>
</reference>
<feature type="region of interest" description="Disordered" evidence="1">
    <location>
        <begin position="18"/>
        <end position="41"/>
    </location>
</feature>
<evidence type="ECO:0000313" key="3">
    <source>
        <dbReference type="Proteomes" id="UP000010321"/>
    </source>
</evidence>
<proteinExistence type="predicted"/>
<accession>A0ABN0CJ58</accession>
<dbReference type="EMBL" id="AFBM01000034">
    <property type="protein sequence ID" value="EGF49156.1"/>
    <property type="molecule type" value="Genomic_DNA"/>
</dbReference>
<evidence type="ECO:0000313" key="2">
    <source>
        <dbReference type="EMBL" id="EGF49156.1"/>
    </source>
</evidence>
<evidence type="ECO:0000256" key="1">
    <source>
        <dbReference type="SAM" id="MobiDB-lite"/>
    </source>
</evidence>
<comment type="caution">
    <text evidence="2">The sequence shown here is derived from an EMBL/GenBank/DDBJ whole genome shotgun (WGS) entry which is preliminary data.</text>
</comment>
<dbReference type="Proteomes" id="UP000010321">
    <property type="component" value="Unassembled WGS sequence"/>
</dbReference>
<name>A0ABN0CJ58_9BACE</name>
<organism evidence="2 3">
    <name type="scientific">Bacteroides clarus YIT 12056</name>
    <dbReference type="NCBI Taxonomy" id="762984"/>
    <lineage>
        <taxon>Bacteria</taxon>
        <taxon>Pseudomonadati</taxon>
        <taxon>Bacteroidota</taxon>
        <taxon>Bacteroidia</taxon>
        <taxon>Bacteroidales</taxon>
        <taxon>Bacteroidaceae</taxon>
        <taxon>Bacteroides</taxon>
    </lineage>
</organism>
<sequence>AGSCRGLQGVAGNCRELQGITESHRESPRTAENHNDSYSRNVSGVFPKNPLRFSENTHHQPHLRGGIPAGGGVHARGQQALFQSGGGTDPFVKQVYGTLLRHVADITHRQFSFAVAADGEGGFSNERSIIFHHSLYMFRF</sequence>
<keyword evidence="3" id="KW-1185">Reference proteome</keyword>
<feature type="compositionally biased region" description="Basic and acidic residues" evidence="1">
    <location>
        <begin position="22"/>
        <end position="37"/>
    </location>
</feature>
<protein>
    <submittedName>
        <fullName evidence="2">Uncharacterized protein</fullName>
    </submittedName>
</protein>